<dbReference type="InterPro" id="IPR015330">
    <property type="entry name" value="DNA_primase/pol_bifunc_N"/>
</dbReference>
<comment type="caution">
    <text evidence="3">The sequence shown here is derived from an EMBL/GenBank/DDBJ whole genome shotgun (WGS) entry which is preliminary data.</text>
</comment>
<gene>
    <name evidence="3" type="ORF">A7A09_014550</name>
</gene>
<dbReference type="CDD" id="cd04859">
    <property type="entry name" value="Prim_Pol"/>
    <property type="match status" value="1"/>
</dbReference>
<feature type="region of interest" description="Disordered" evidence="1">
    <location>
        <begin position="303"/>
        <end position="334"/>
    </location>
</feature>
<feature type="domain" description="DNA primase/polymerase bifunctional N-terminal" evidence="2">
    <location>
        <begin position="39"/>
        <end position="200"/>
    </location>
</feature>
<reference evidence="3" key="1">
    <citation type="submission" date="2018-05" db="EMBL/GenBank/DDBJ databases">
        <title>Reclassification of Methylarcula marina and Methylarcula terricola as Paracoccus methylarcula sp.nov., comb.nov. and Paracoccus terricola comb.nov.</title>
        <authorList>
            <person name="Shmareva M.N."/>
            <person name="Doronina N.V."/>
            <person name="Vasilenko O.V."/>
            <person name="Tarlachkov S.V."/>
            <person name="Trotsenko Y.A."/>
        </authorList>
    </citation>
    <scope>NUCLEOTIDE SEQUENCE [LARGE SCALE GENOMIC DNA]</scope>
    <source>
        <strain evidence="3">VKM B-2159</strain>
    </source>
</reference>
<protein>
    <recommendedName>
        <fullName evidence="2">DNA primase/polymerase bifunctional N-terminal domain-containing protein</fullName>
    </recommendedName>
</protein>
<sequence>MTNIPASDSQYRLDAESLDLLGGTNVVPLRIPTNNRDAALHWAERGHRVLFLRDWGDGDGRKPFEGWQRGATTSAEVINGWWDKYPDAIPALLCDNKVVLDVDVKHGNDGIATLRGKGFGDLAALSPSRTRTKSGGYHLFFEGPDDRVKNWVGEVGPGLDTRCNSGGLVIAPYATIEGKQYVPEGAPLGSVALPRFPDELVPEDKQDYPSVEAQEADEEQREWAADHLRKLASNLAATPLGERHGTLNAAALWAGGAGAHKALTQEQAMDALLAACRKWPEPFDERKERGKIERAWRDGLKKPVMLPGMHDHTDVFEDQGEPEQREEKPDLDCDTWELLGGPDVEPKGKQDPRVVLNDHHAVVSLGGKTAIMTIEGDRVAFGNPADLKLRYQNRRHGKRTLAEAWLEWSGRQEYPGGVVFRPDGRAPVAAYNLWRGWAIEPKESASCHLFLDHLRNVICNGHRGHYEWILCWMAHMVQRPAEKPRSAIVLRGEKGAGKDIVASYLSRLMHESAYLNTADQESVWGHFNGAIANKLFIHLEEAFFHGDHGADSRVKNLITANKQTINEKHAPVYSVESFHRLWITSNEFRPVNATSGERRYFISEVSDEQKGNSAYFDALVREMNGDGPSALMHLLMHYDLTGWHHQPPATEALLDTIAEGLRGVQAWMADCIEAEGIVAADRALLWRGEPIETDRLRDAFEGWASKPGNRYRTQQTSEKAFGKQIAPFLAKRRFKEGPRDDREWYYLLKSPEDCRKVLDSIISKGNQA</sequence>
<dbReference type="SMART" id="SM00943">
    <property type="entry name" value="Prim-Pol"/>
    <property type="match status" value="1"/>
</dbReference>
<dbReference type="Gene3D" id="3.40.50.300">
    <property type="entry name" value="P-loop containing nucleotide triphosphate hydrolases"/>
    <property type="match status" value="1"/>
</dbReference>
<evidence type="ECO:0000259" key="2">
    <source>
        <dbReference type="SMART" id="SM00943"/>
    </source>
</evidence>
<evidence type="ECO:0000313" key="3">
    <source>
        <dbReference type="EMBL" id="RNF33707.1"/>
    </source>
</evidence>
<dbReference type="EMBL" id="PXNQ02000009">
    <property type="protein sequence ID" value="RNF33707.1"/>
    <property type="molecule type" value="Genomic_DNA"/>
</dbReference>
<dbReference type="RefSeq" id="WP_106692084.1">
    <property type="nucleotide sequence ID" value="NZ_PXNQ02000009.1"/>
</dbReference>
<dbReference type="InterPro" id="IPR045455">
    <property type="entry name" value="NrS-1_pol-like_helicase"/>
</dbReference>
<keyword evidence="4" id="KW-1185">Reference proteome</keyword>
<dbReference type="SUPFAM" id="SSF56747">
    <property type="entry name" value="Prim-pol domain"/>
    <property type="match status" value="1"/>
</dbReference>
<dbReference type="AlphaFoldDB" id="A0A422QUI9"/>
<name>A0A422QUI9_9RHOB</name>
<proteinExistence type="predicted"/>
<dbReference type="Pfam" id="PF09250">
    <property type="entry name" value="Prim-Pol"/>
    <property type="match status" value="1"/>
</dbReference>
<evidence type="ECO:0000313" key="4">
    <source>
        <dbReference type="Proteomes" id="UP000238137"/>
    </source>
</evidence>
<dbReference type="Pfam" id="PF19263">
    <property type="entry name" value="DUF5906"/>
    <property type="match status" value="1"/>
</dbReference>
<dbReference type="InterPro" id="IPR027417">
    <property type="entry name" value="P-loop_NTPase"/>
</dbReference>
<feature type="compositionally biased region" description="Basic and acidic residues" evidence="1">
    <location>
        <begin position="322"/>
        <end position="331"/>
    </location>
</feature>
<dbReference type="Proteomes" id="UP000238137">
    <property type="component" value="Unassembled WGS sequence"/>
</dbReference>
<organism evidence="3 4">
    <name type="scientific">Paracoccus methylarcula</name>
    <dbReference type="NCBI Taxonomy" id="72022"/>
    <lineage>
        <taxon>Bacteria</taxon>
        <taxon>Pseudomonadati</taxon>
        <taxon>Pseudomonadota</taxon>
        <taxon>Alphaproteobacteria</taxon>
        <taxon>Rhodobacterales</taxon>
        <taxon>Paracoccaceae</taxon>
        <taxon>Paracoccus</taxon>
    </lineage>
</organism>
<dbReference type="OrthoDB" id="9067983at2"/>
<evidence type="ECO:0000256" key="1">
    <source>
        <dbReference type="SAM" id="MobiDB-lite"/>
    </source>
</evidence>
<accession>A0A422QUI9</accession>